<protein>
    <submittedName>
        <fullName evidence="2">Uncharacterized protein</fullName>
    </submittedName>
</protein>
<dbReference type="AlphaFoldDB" id="A0A8H7AHC6"/>
<feature type="compositionally biased region" description="Low complexity" evidence="1">
    <location>
        <begin position="666"/>
        <end position="690"/>
    </location>
</feature>
<name>A0A8H7AHC6_9EURO</name>
<sequence>MLTSLIPEIQNTSKSLYCGLESRRLQLRPIDFGSRDHGLTFASTNQLRRCMPRQFSRHECNTTTNMTISSSRPRRTGRPPISYRDDSTDEDTTTPALTRTTQRIRRTSRHRCSSGEDSDISEESQARNVNRSRTKSSSGNPTPATRASRRTRNVKNYNEESDQDVNNFEPEVVQHVRSAPKAQSNPRKRPRSGQPSSKGVFSAFKRRKVNQTNTSQHGKTKSAAVLAIPPGRIPPWQTLPYQILLSIFQYASYPFYRDASHDTGSIGWLIGVSTLSKSFRDAAVATLLYSPPLFPADRAHGLQQLLDAPQETLSMSYRNKTKRLEVEVRNLLIKKSGIELVKLIKQTPLLSALHLYHNNDRVGAVPWAQPAASTGRAWSYPLDIFDALEENGIGLKEWSWNGRFPDTKPVLDQMKNLHCRKCLKGLRSLSLLNIAAPEKVKECEDGNVETSLTTALKCLPELQELQMQNCSIVNHRVLPSLPPRLRHLSVINCGEFNSVDLRSYLTHHGYELQELILNGNQALDLGFAVSLEHLCPRLQMFKMDLTYTDPTAYHDVDPHYEGVFPDGVMPTWPRTLRTIEIENLRNLDAQDAENFLSSLIVVAPELKDLRRLCIRILLQDDGWRERAKLRQIWMPKLEDVFLRQAPPPTPFVPLALLPPPFPPMISSSRPSTSHSASSSSFTTDNSTAATPNKRKSARIAKRELSDLANEAFLRTRSTRKGGEMVGNDSLHTEEFRQGMCSKVVLHIDGQRPADEQFKEADFLDEELSGDEDWNGRDVEAPSKYAW</sequence>
<reference evidence="2" key="1">
    <citation type="submission" date="2020-02" db="EMBL/GenBank/DDBJ databases">
        <authorList>
            <person name="Palmer J.M."/>
        </authorList>
    </citation>
    <scope>NUCLEOTIDE SEQUENCE</scope>
    <source>
        <strain evidence="2">EPUS1.4</strain>
        <tissue evidence="2">Thallus</tissue>
    </source>
</reference>
<feature type="region of interest" description="Disordered" evidence="1">
    <location>
        <begin position="56"/>
        <end position="223"/>
    </location>
</feature>
<feature type="region of interest" description="Disordered" evidence="1">
    <location>
        <begin position="765"/>
        <end position="786"/>
    </location>
</feature>
<dbReference type="InterPro" id="IPR032675">
    <property type="entry name" value="LRR_dom_sf"/>
</dbReference>
<keyword evidence="3" id="KW-1185">Reference proteome</keyword>
<dbReference type="Proteomes" id="UP000606974">
    <property type="component" value="Unassembled WGS sequence"/>
</dbReference>
<feature type="compositionally biased region" description="Polar residues" evidence="1">
    <location>
        <begin position="126"/>
        <end position="140"/>
    </location>
</feature>
<feature type="region of interest" description="Disordered" evidence="1">
    <location>
        <begin position="665"/>
        <end position="698"/>
    </location>
</feature>
<dbReference type="SUPFAM" id="SSF52047">
    <property type="entry name" value="RNI-like"/>
    <property type="match status" value="1"/>
</dbReference>
<evidence type="ECO:0000313" key="3">
    <source>
        <dbReference type="Proteomes" id="UP000606974"/>
    </source>
</evidence>
<gene>
    <name evidence="2" type="ORF">GJ744_008372</name>
</gene>
<organism evidence="2 3">
    <name type="scientific">Endocarpon pusillum</name>
    <dbReference type="NCBI Taxonomy" id="364733"/>
    <lineage>
        <taxon>Eukaryota</taxon>
        <taxon>Fungi</taxon>
        <taxon>Dikarya</taxon>
        <taxon>Ascomycota</taxon>
        <taxon>Pezizomycotina</taxon>
        <taxon>Eurotiomycetes</taxon>
        <taxon>Chaetothyriomycetidae</taxon>
        <taxon>Verrucariales</taxon>
        <taxon>Verrucariaceae</taxon>
        <taxon>Endocarpon</taxon>
    </lineage>
</organism>
<feature type="compositionally biased region" description="Basic residues" evidence="1">
    <location>
        <begin position="102"/>
        <end position="112"/>
    </location>
</feature>
<evidence type="ECO:0000256" key="1">
    <source>
        <dbReference type="SAM" id="MobiDB-lite"/>
    </source>
</evidence>
<proteinExistence type="predicted"/>
<dbReference type="OrthoDB" id="5395390at2759"/>
<evidence type="ECO:0000313" key="2">
    <source>
        <dbReference type="EMBL" id="KAF7509145.1"/>
    </source>
</evidence>
<comment type="caution">
    <text evidence="2">The sequence shown here is derived from an EMBL/GenBank/DDBJ whole genome shotgun (WGS) entry which is preliminary data.</text>
</comment>
<dbReference type="Gene3D" id="3.80.10.10">
    <property type="entry name" value="Ribonuclease Inhibitor"/>
    <property type="match status" value="1"/>
</dbReference>
<accession>A0A8H7AHC6</accession>
<dbReference type="EMBL" id="JAACFV010000045">
    <property type="protein sequence ID" value="KAF7509145.1"/>
    <property type="molecule type" value="Genomic_DNA"/>
</dbReference>